<evidence type="ECO:0000259" key="1">
    <source>
        <dbReference type="Pfam" id="PF01852"/>
    </source>
</evidence>
<protein>
    <recommendedName>
        <fullName evidence="1">START domain-containing protein</fullName>
    </recommendedName>
</protein>
<reference evidence="2" key="1">
    <citation type="submission" date="2020-05" db="EMBL/GenBank/DDBJ databases">
        <title>Phylogenomic resolution of chytrid fungi.</title>
        <authorList>
            <person name="Stajich J.E."/>
            <person name="Amses K."/>
            <person name="Simmons R."/>
            <person name="Seto K."/>
            <person name="Myers J."/>
            <person name="Bonds A."/>
            <person name="Quandt C.A."/>
            <person name="Barry K."/>
            <person name="Liu P."/>
            <person name="Grigoriev I."/>
            <person name="Longcore J.E."/>
            <person name="James T.Y."/>
        </authorList>
    </citation>
    <scope>NUCLEOTIDE SEQUENCE</scope>
    <source>
        <strain evidence="2">JEL0476</strain>
    </source>
</reference>
<dbReference type="GO" id="GO:0008289">
    <property type="term" value="F:lipid binding"/>
    <property type="evidence" value="ECO:0007669"/>
    <property type="project" value="InterPro"/>
</dbReference>
<feature type="non-terminal residue" evidence="2">
    <location>
        <position position="1"/>
    </location>
</feature>
<accession>A0AAD5XVY4</accession>
<dbReference type="EMBL" id="JADGJW010001427">
    <property type="protein sequence ID" value="KAJ3203453.1"/>
    <property type="molecule type" value="Genomic_DNA"/>
</dbReference>
<dbReference type="Gene3D" id="3.30.530.20">
    <property type="match status" value="1"/>
</dbReference>
<organism evidence="2 3">
    <name type="scientific">Clydaea vesicula</name>
    <dbReference type="NCBI Taxonomy" id="447962"/>
    <lineage>
        <taxon>Eukaryota</taxon>
        <taxon>Fungi</taxon>
        <taxon>Fungi incertae sedis</taxon>
        <taxon>Chytridiomycota</taxon>
        <taxon>Chytridiomycota incertae sedis</taxon>
        <taxon>Chytridiomycetes</taxon>
        <taxon>Lobulomycetales</taxon>
        <taxon>Lobulomycetaceae</taxon>
        <taxon>Clydaea</taxon>
    </lineage>
</organism>
<sequence>MIETKYDLLVKSMVHDFLDLAAPENQNNKWSQVAKVNEGKILVFKLVGSTNCFKVIAELDTSAATAFDILADVTRRIEWDELCEFGQVIERIDNKTT</sequence>
<dbReference type="Proteomes" id="UP001211065">
    <property type="component" value="Unassembled WGS sequence"/>
</dbReference>
<feature type="domain" description="START" evidence="1">
    <location>
        <begin position="24"/>
        <end position="96"/>
    </location>
</feature>
<evidence type="ECO:0000313" key="2">
    <source>
        <dbReference type="EMBL" id="KAJ3203453.1"/>
    </source>
</evidence>
<evidence type="ECO:0000313" key="3">
    <source>
        <dbReference type="Proteomes" id="UP001211065"/>
    </source>
</evidence>
<dbReference type="InterPro" id="IPR002913">
    <property type="entry name" value="START_lipid-bd_dom"/>
</dbReference>
<gene>
    <name evidence="2" type="ORF">HK099_001504</name>
</gene>
<dbReference type="SUPFAM" id="SSF55961">
    <property type="entry name" value="Bet v1-like"/>
    <property type="match status" value="1"/>
</dbReference>
<dbReference type="Pfam" id="PF01852">
    <property type="entry name" value="START"/>
    <property type="match status" value="1"/>
</dbReference>
<comment type="caution">
    <text evidence="2">The sequence shown here is derived from an EMBL/GenBank/DDBJ whole genome shotgun (WGS) entry which is preliminary data.</text>
</comment>
<dbReference type="InterPro" id="IPR023393">
    <property type="entry name" value="START-like_dom_sf"/>
</dbReference>
<name>A0AAD5XVY4_9FUNG</name>
<keyword evidence="3" id="KW-1185">Reference proteome</keyword>
<proteinExistence type="predicted"/>
<dbReference type="AlphaFoldDB" id="A0AAD5XVY4"/>